<evidence type="ECO:0000313" key="1">
    <source>
        <dbReference type="EMBL" id="KAA1085165.1"/>
    </source>
</evidence>
<dbReference type="EMBL" id="VDEP01000416">
    <property type="protein sequence ID" value="KAA1085165.1"/>
    <property type="molecule type" value="Genomic_DNA"/>
</dbReference>
<comment type="caution">
    <text evidence="1">The sequence shown here is derived from an EMBL/GenBank/DDBJ whole genome shotgun (WGS) entry which is preliminary data.</text>
</comment>
<dbReference type="Proteomes" id="UP000325313">
    <property type="component" value="Unassembled WGS sequence"/>
</dbReference>
<evidence type="ECO:0000313" key="2">
    <source>
        <dbReference type="Proteomes" id="UP000325313"/>
    </source>
</evidence>
<name>A0A5B0N7A6_PUCGR</name>
<proteinExistence type="predicted"/>
<dbReference type="AlphaFoldDB" id="A0A5B0N7A6"/>
<accession>A0A5B0N7A6</accession>
<reference evidence="1 2" key="1">
    <citation type="submission" date="2019-05" db="EMBL/GenBank/DDBJ databases">
        <title>Emergence of the Ug99 lineage of the wheat stem rust pathogen through somatic hybridization.</title>
        <authorList>
            <person name="Li F."/>
            <person name="Upadhyaya N.M."/>
            <person name="Sperschneider J."/>
            <person name="Matny O."/>
            <person name="Nguyen-Phuc H."/>
            <person name="Mago R."/>
            <person name="Raley C."/>
            <person name="Miller M.E."/>
            <person name="Silverstein K.A.T."/>
            <person name="Henningsen E."/>
            <person name="Hirsch C.D."/>
            <person name="Visser B."/>
            <person name="Pretorius Z.A."/>
            <person name="Steffenson B.J."/>
            <person name="Schwessinger B."/>
            <person name="Dodds P.N."/>
            <person name="Figueroa M."/>
        </authorList>
    </citation>
    <scope>NUCLEOTIDE SEQUENCE [LARGE SCALE GENOMIC DNA]</scope>
    <source>
        <strain evidence="1 2">Ug99</strain>
    </source>
</reference>
<organism evidence="1 2">
    <name type="scientific">Puccinia graminis f. sp. tritici</name>
    <dbReference type="NCBI Taxonomy" id="56615"/>
    <lineage>
        <taxon>Eukaryota</taxon>
        <taxon>Fungi</taxon>
        <taxon>Dikarya</taxon>
        <taxon>Basidiomycota</taxon>
        <taxon>Pucciniomycotina</taxon>
        <taxon>Pucciniomycetes</taxon>
        <taxon>Pucciniales</taxon>
        <taxon>Pucciniaceae</taxon>
        <taxon>Puccinia</taxon>
    </lineage>
</organism>
<sequence>MPPAEKWIQKLVSVQETLLNNIKVAKEHRKLYFDKKIQECPTYETGDWVWLLRHNIATTLPSNKFDFKQLGPILLNLPLGKEIQNLSPEE</sequence>
<protein>
    <submittedName>
        <fullName evidence="1">Uncharacterized protein</fullName>
    </submittedName>
</protein>
<gene>
    <name evidence="1" type="ORF">PGTUg99_008174</name>
</gene>